<dbReference type="Pfam" id="PF00535">
    <property type="entry name" value="Glycos_transf_2"/>
    <property type="match status" value="1"/>
</dbReference>
<keyword evidence="4" id="KW-1185">Reference proteome</keyword>
<protein>
    <submittedName>
        <fullName evidence="3">Glycosyltransferase family 2 protein</fullName>
    </submittedName>
</protein>
<reference evidence="3 4" key="1">
    <citation type="submission" date="2021-03" db="EMBL/GenBank/DDBJ databases">
        <title>Glycomyces sp. nov., a novel actinomycete isolated from soil.</title>
        <authorList>
            <person name="Yang X."/>
            <person name="Xu X."/>
        </authorList>
    </citation>
    <scope>NUCLEOTIDE SEQUENCE [LARGE SCALE GENOMIC DNA]</scope>
    <source>
        <strain evidence="3 4">NEAU-S30</strain>
    </source>
</reference>
<dbReference type="Proteomes" id="UP000681341">
    <property type="component" value="Unassembled WGS sequence"/>
</dbReference>
<comment type="caution">
    <text evidence="3">The sequence shown here is derived from an EMBL/GenBank/DDBJ whole genome shotgun (WGS) entry which is preliminary data.</text>
</comment>
<proteinExistence type="predicted"/>
<dbReference type="Pfam" id="PF22181">
    <property type="entry name" value="TarS_linker"/>
    <property type="match status" value="1"/>
</dbReference>
<dbReference type="InterPro" id="IPR001173">
    <property type="entry name" value="Glyco_trans_2-like"/>
</dbReference>
<dbReference type="RefSeq" id="WP_208496969.1">
    <property type="nucleotide sequence ID" value="NZ_JAGFNP010000007.1"/>
</dbReference>
<dbReference type="Gene3D" id="3.90.550.10">
    <property type="entry name" value="Spore Coat Polysaccharide Biosynthesis Protein SpsA, Chain A"/>
    <property type="match status" value="1"/>
</dbReference>
<evidence type="ECO:0000313" key="4">
    <source>
        <dbReference type="Proteomes" id="UP000681341"/>
    </source>
</evidence>
<accession>A0ABS3U578</accession>
<dbReference type="PANTHER" id="PTHR22916">
    <property type="entry name" value="GLYCOSYLTRANSFERASE"/>
    <property type="match status" value="1"/>
</dbReference>
<name>A0ABS3U578_9ACTN</name>
<dbReference type="PANTHER" id="PTHR22916:SF3">
    <property type="entry name" value="UDP-GLCNAC:BETAGAL BETA-1,3-N-ACETYLGLUCOSAMINYLTRANSFERASE-LIKE PROTEIN 1"/>
    <property type="match status" value="1"/>
</dbReference>
<organism evidence="3 4">
    <name type="scientific">Glycomyces niveus</name>
    <dbReference type="NCBI Taxonomy" id="2820287"/>
    <lineage>
        <taxon>Bacteria</taxon>
        <taxon>Bacillati</taxon>
        <taxon>Actinomycetota</taxon>
        <taxon>Actinomycetes</taxon>
        <taxon>Glycomycetales</taxon>
        <taxon>Glycomycetaceae</taxon>
        <taxon>Glycomyces</taxon>
    </lineage>
</organism>
<feature type="domain" description="Glycosyltransferase 2-like" evidence="1">
    <location>
        <begin position="2"/>
        <end position="135"/>
    </location>
</feature>
<dbReference type="InterPro" id="IPR029044">
    <property type="entry name" value="Nucleotide-diphossugar_trans"/>
</dbReference>
<dbReference type="SUPFAM" id="SSF53448">
    <property type="entry name" value="Nucleotide-diphospho-sugar transferases"/>
    <property type="match status" value="1"/>
</dbReference>
<evidence type="ECO:0000259" key="1">
    <source>
        <dbReference type="Pfam" id="PF00535"/>
    </source>
</evidence>
<feature type="domain" description="TarS/TarP linker" evidence="2">
    <location>
        <begin position="230"/>
        <end position="319"/>
    </location>
</feature>
<dbReference type="CDD" id="cd00761">
    <property type="entry name" value="Glyco_tranf_GTA_type"/>
    <property type="match status" value="1"/>
</dbReference>
<evidence type="ECO:0000313" key="3">
    <source>
        <dbReference type="EMBL" id="MBO3733939.1"/>
    </source>
</evidence>
<gene>
    <name evidence="3" type="ORF">J5V16_14015</name>
</gene>
<sequence length="530" mass="58827">MSVIMPAHNAMPYLHKGLSSVTRQTIGVRNLELIAIDDGSTDGSGDALDAFAAQHPGLVQVHHQEASGTPSAPRNRGIDLARGEYVFFLDADDYLADRGLERMVAMAEAHDSDVVLGKVVGHGGRGAPRSMFHHDQPRADLYTSRVYWTLGPWKLFRRSLLEDHHVRFPLDRRTGEDQVFTFLAYYHARNISVVAGHDCYHIVQRDDGGNLTSGGMKPPAHAEFNRQTTLELMTDLVGTTVPAGPGRDHLMKRHWEVEGANELARLLRMRTPEEQQRHFEKLRDLLERWYTPGTAATLHPDLRLAYHLILTAGLDDVLEARRRKDDMDLTGAAGRLWAALPGRGPDALAKGDTTTGPWVEVTDGVPVMQWLDEAAARGTRLHLRGTGRLDGVPSDRLTLHLELAHTGTGETHRVPAPHEDGKFTAEFDLCDAVGPLDDADGVWEVRLNVAVGGYETTVPYGVRLGGPMRRYRRLRVHLMPRWRGRFGRVRAELGFGPDGALQLRCGDRAVPVLRGIARRLRATGESPHHV</sequence>
<dbReference type="EMBL" id="JAGFNP010000007">
    <property type="protein sequence ID" value="MBO3733939.1"/>
    <property type="molecule type" value="Genomic_DNA"/>
</dbReference>
<dbReference type="InterPro" id="IPR054028">
    <property type="entry name" value="TarS/TarP_linker"/>
</dbReference>
<evidence type="ECO:0000259" key="2">
    <source>
        <dbReference type="Pfam" id="PF22181"/>
    </source>
</evidence>